<keyword evidence="3" id="KW-0238">DNA-binding</keyword>
<reference evidence="6 7" key="1">
    <citation type="submission" date="2016-10" db="EMBL/GenBank/DDBJ databases">
        <authorList>
            <person name="de Groot N.N."/>
        </authorList>
    </citation>
    <scope>NUCLEOTIDE SEQUENCE [LARGE SCALE GENOMIC DNA]</scope>
    <source>
        <strain evidence="6 7">DSM 17890</strain>
    </source>
</reference>
<evidence type="ECO:0000256" key="2">
    <source>
        <dbReference type="ARBA" id="ARBA00022908"/>
    </source>
</evidence>
<dbReference type="InterPro" id="IPR010998">
    <property type="entry name" value="Integrase_recombinase_N"/>
</dbReference>
<protein>
    <submittedName>
        <fullName evidence="6">Site-specific recombinase XerD</fullName>
    </submittedName>
</protein>
<name>A0A1H3G4B1_9RHOB</name>
<dbReference type="PANTHER" id="PTHR30629">
    <property type="entry name" value="PROPHAGE INTEGRASE"/>
    <property type="match status" value="1"/>
</dbReference>
<keyword evidence="2" id="KW-0229">DNA integration</keyword>
<evidence type="ECO:0000256" key="4">
    <source>
        <dbReference type="ARBA" id="ARBA00023172"/>
    </source>
</evidence>
<dbReference type="Proteomes" id="UP000199118">
    <property type="component" value="Unassembled WGS sequence"/>
</dbReference>
<evidence type="ECO:0000313" key="6">
    <source>
        <dbReference type="EMBL" id="SDX97264.1"/>
    </source>
</evidence>
<dbReference type="Gene3D" id="1.10.443.10">
    <property type="entry name" value="Intergrase catalytic core"/>
    <property type="match status" value="1"/>
</dbReference>
<dbReference type="InterPro" id="IPR011010">
    <property type="entry name" value="DNA_brk_join_enz"/>
</dbReference>
<dbReference type="EMBL" id="FNMZ01000016">
    <property type="protein sequence ID" value="SDX97264.1"/>
    <property type="molecule type" value="Genomic_DNA"/>
</dbReference>
<proteinExistence type="inferred from homology"/>
<evidence type="ECO:0000259" key="5">
    <source>
        <dbReference type="PROSITE" id="PS51898"/>
    </source>
</evidence>
<dbReference type="GO" id="GO:0015074">
    <property type="term" value="P:DNA integration"/>
    <property type="evidence" value="ECO:0007669"/>
    <property type="project" value="UniProtKB-KW"/>
</dbReference>
<organism evidence="6 7">
    <name type="scientific">Albimonas donghaensis</name>
    <dbReference type="NCBI Taxonomy" id="356660"/>
    <lineage>
        <taxon>Bacteria</taxon>
        <taxon>Pseudomonadati</taxon>
        <taxon>Pseudomonadota</taxon>
        <taxon>Alphaproteobacteria</taxon>
        <taxon>Rhodobacterales</taxon>
        <taxon>Paracoccaceae</taxon>
        <taxon>Albimonas</taxon>
    </lineage>
</organism>
<dbReference type="GO" id="GO:0006310">
    <property type="term" value="P:DNA recombination"/>
    <property type="evidence" value="ECO:0007669"/>
    <property type="project" value="UniProtKB-KW"/>
</dbReference>
<comment type="similarity">
    <text evidence="1">Belongs to the 'phage' integrase family.</text>
</comment>
<dbReference type="InterPro" id="IPR050808">
    <property type="entry name" value="Phage_Integrase"/>
</dbReference>
<dbReference type="PANTHER" id="PTHR30629:SF2">
    <property type="entry name" value="PROPHAGE INTEGRASE INTS-RELATED"/>
    <property type="match status" value="1"/>
</dbReference>
<dbReference type="Gene3D" id="1.10.150.130">
    <property type="match status" value="1"/>
</dbReference>
<dbReference type="STRING" id="356660.SAMN05444336_11611"/>
<gene>
    <name evidence="6" type="ORF">SAMN05444336_11611</name>
</gene>
<keyword evidence="7" id="KW-1185">Reference proteome</keyword>
<evidence type="ECO:0000256" key="1">
    <source>
        <dbReference type="ARBA" id="ARBA00008857"/>
    </source>
</evidence>
<dbReference type="GO" id="GO:0003677">
    <property type="term" value="F:DNA binding"/>
    <property type="evidence" value="ECO:0007669"/>
    <property type="project" value="UniProtKB-KW"/>
</dbReference>
<dbReference type="PROSITE" id="PS51898">
    <property type="entry name" value="TYR_RECOMBINASE"/>
    <property type="match status" value="1"/>
</dbReference>
<evidence type="ECO:0000256" key="3">
    <source>
        <dbReference type="ARBA" id="ARBA00023125"/>
    </source>
</evidence>
<dbReference type="SUPFAM" id="SSF56349">
    <property type="entry name" value="DNA breaking-rejoining enzymes"/>
    <property type="match status" value="1"/>
</dbReference>
<sequence length="297" mass="33843">MCEAFEFYLEERRKQDPTERHQQELAIARVRTIALKVLKNDRPLTEIKRQDARAIRDHMLGTGVKPITVKRRLSDLSAVFRLMALEHDLDPRSPFTGLSMPQDDEGLSRRQLRLPLSDAVINAMYDRLATARRPEFLQVWTLLHHTGARLSEIAGLEASDLRLNDDVPHVLIEPKPWRRLKNAWSERRVPLVGKGLEVAHALPRTTRLLFPRYAEARGPDSLSQALMKHLKEVRENNRQTVHSLRHSLKDGLRNTGAPNDLQNAILGHELSRGVDGAYGSGFSLDRLRDALRPALEA</sequence>
<accession>A0A1H3G4B1</accession>
<dbReference type="InterPro" id="IPR013762">
    <property type="entry name" value="Integrase-like_cat_sf"/>
</dbReference>
<dbReference type="Pfam" id="PF00589">
    <property type="entry name" value="Phage_integrase"/>
    <property type="match status" value="1"/>
</dbReference>
<keyword evidence="4" id="KW-0233">DNA recombination</keyword>
<dbReference type="AlphaFoldDB" id="A0A1H3G4B1"/>
<evidence type="ECO:0000313" key="7">
    <source>
        <dbReference type="Proteomes" id="UP000199118"/>
    </source>
</evidence>
<dbReference type="InterPro" id="IPR002104">
    <property type="entry name" value="Integrase_catalytic"/>
</dbReference>
<feature type="domain" description="Tyr recombinase" evidence="5">
    <location>
        <begin position="111"/>
        <end position="292"/>
    </location>
</feature>